<feature type="domain" description="Cytochrome c" evidence="10">
    <location>
        <begin position="86"/>
        <end position="239"/>
    </location>
</feature>
<evidence type="ECO:0000313" key="11">
    <source>
        <dbReference type="EMBL" id="WQD81212.1"/>
    </source>
</evidence>
<dbReference type="PROSITE" id="PS51007">
    <property type="entry name" value="CYTC"/>
    <property type="match status" value="2"/>
</dbReference>
<evidence type="ECO:0000256" key="7">
    <source>
        <dbReference type="PROSITE-ProRule" id="PRU00433"/>
    </source>
</evidence>
<dbReference type="InterPro" id="IPR004852">
    <property type="entry name" value="Di-haem_cyt_c_peroxidsae"/>
</dbReference>
<protein>
    <submittedName>
        <fullName evidence="11">Cytochrome c peroxidase</fullName>
        <ecNumber evidence="11">1.11.1.5</ecNumber>
    </submittedName>
</protein>
<dbReference type="Gene3D" id="1.10.760.10">
    <property type="entry name" value="Cytochrome c-like domain"/>
    <property type="match status" value="2"/>
</dbReference>
<keyword evidence="9" id="KW-0812">Transmembrane</keyword>
<dbReference type="InterPro" id="IPR051395">
    <property type="entry name" value="Cytochrome_c_Peroxidase/MauG"/>
</dbReference>
<gene>
    <name evidence="11" type="ORF">U0042_29315</name>
</gene>
<dbReference type="Pfam" id="PF03150">
    <property type="entry name" value="CCP_MauG"/>
    <property type="match status" value="1"/>
</dbReference>
<evidence type="ECO:0000313" key="12">
    <source>
        <dbReference type="Proteomes" id="UP001325479"/>
    </source>
</evidence>
<keyword evidence="11" id="KW-0575">Peroxidase</keyword>
<keyword evidence="9" id="KW-0472">Membrane</keyword>
<dbReference type="EC" id="1.11.1.5" evidence="11"/>
<dbReference type="EMBL" id="CP139965">
    <property type="protein sequence ID" value="WQD81212.1"/>
    <property type="molecule type" value="Genomic_DNA"/>
</dbReference>
<feature type="compositionally biased region" description="Low complexity" evidence="8">
    <location>
        <begin position="11"/>
        <end position="20"/>
    </location>
</feature>
<keyword evidence="6 7" id="KW-0408">Iron</keyword>
<dbReference type="GO" id="GO:0004130">
    <property type="term" value="F:cytochrome-c peroxidase activity"/>
    <property type="evidence" value="ECO:0007669"/>
    <property type="project" value="UniProtKB-EC"/>
</dbReference>
<evidence type="ECO:0000256" key="1">
    <source>
        <dbReference type="ARBA" id="ARBA00004196"/>
    </source>
</evidence>
<keyword evidence="5 11" id="KW-0560">Oxidoreductase</keyword>
<keyword evidence="3 7" id="KW-0479">Metal-binding</keyword>
<keyword evidence="2 7" id="KW-0349">Heme</keyword>
<keyword evidence="4" id="KW-0732">Signal</keyword>
<keyword evidence="9" id="KW-1133">Transmembrane helix</keyword>
<evidence type="ECO:0000256" key="2">
    <source>
        <dbReference type="ARBA" id="ARBA00022617"/>
    </source>
</evidence>
<evidence type="ECO:0000256" key="4">
    <source>
        <dbReference type="ARBA" id="ARBA00022729"/>
    </source>
</evidence>
<reference evidence="11 12" key="1">
    <citation type="submission" date="2023-12" db="EMBL/GenBank/DDBJ databases">
        <title>Genome sequencing and assembly of bacterial species from a model synthetic community.</title>
        <authorList>
            <person name="Hogle S.L."/>
        </authorList>
    </citation>
    <scope>NUCLEOTIDE SEQUENCE [LARGE SCALE GENOMIC DNA]</scope>
    <source>
        <strain evidence="11 12">HAMBI 2494</strain>
    </source>
</reference>
<sequence>MVNAPSLPQPNAGSSNSANARSKGSVRRGAVRIVLYALAALVLASIWALVFPQQMPAAIGEYVETLTGANPHPVTLMRPAAAPLSAVALLGKQMFFDPRLSASGQQSCASCHSPQHAYGPPNGLPVQPGGPHMSLQGDRAVPLLTYLYRQPNFSIGPDDGEAETTASLADTAAQAASTPRAQKVAGTAPAAPAMVPQGGLFWDGRADTLQAQAYGPLFNPVEMANTDVKTVAAKIAEAPYAATLRQLFGPAIFNDPARVVSEAMFAIARYQVEDPSFHPYTSKYDYWLEGKVRLTRAEIRGLHLFTDKNRANCAGCHLAAPGKDGLPPMFTDYQYEALGVPRNRALAVNRDPAFHDMGVCGPHRTDLASQTQYCGMFLTPSLRNASTRQAFFHNGVYHSLDDVMKFYNLRDTDPGKIYPRGPDGKVMKYDDLPERFHANIDVTDAPFDRHFGEQPAMSDADIKDIIAFLKTLDDGYPPQTAQK</sequence>
<feature type="transmembrane region" description="Helical" evidence="9">
    <location>
        <begin position="30"/>
        <end position="50"/>
    </location>
</feature>
<evidence type="ECO:0000256" key="3">
    <source>
        <dbReference type="ARBA" id="ARBA00022723"/>
    </source>
</evidence>
<proteinExistence type="predicted"/>
<evidence type="ECO:0000256" key="9">
    <source>
        <dbReference type="SAM" id="Phobius"/>
    </source>
</evidence>
<evidence type="ECO:0000256" key="5">
    <source>
        <dbReference type="ARBA" id="ARBA00023002"/>
    </source>
</evidence>
<dbReference type="InterPro" id="IPR009056">
    <property type="entry name" value="Cyt_c-like_dom"/>
</dbReference>
<feature type="domain" description="Cytochrome c" evidence="10">
    <location>
        <begin position="296"/>
        <end position="473"/>
    </location>
</feature>
<accession>A0ABZ0WUW7</accession>
<keyword evidence="12" id="KW-1185">Reference proteome</keyword>
<evidence type="ECO:0000256" key="8">
    <source>
        <dbReference type="SAM" id="MobiDB-lite"/>
    </source>
</evidence>
<evidence type="ECO:0000256" key="6">
    <source>
        <dbReference type="ARBA" id="ARBA00023004"/>
    </source>
</evidence>
<dbReference type="RefSeq" id="WP_114811413.1">
    <property type="nucleotide sequence ID" value="NZ_CP139965.1"/>
</dbReference>
<comment type="subcellular location">
    <subcellularLocation>
        <location evidence="1">Cell envelope</location>
    </subcellularLocation>
</comment>
<evidence type="ECO:0000259" key="10">
    <source>
        <dbReference type="PROSITE" id="PS51007"/>
    </source>
</evidence>
<organism evidence="11 12">
    <name type="scientific">Paraburkholderia kururiensis</name>
    <dbReference type="NCBI Taxonomy" id="984307"/>
    <lineage>
        <taxon>Bacteria</taxon>
        <taxon>Pseudomonadati</taxon>
        <taxon>Pseudomonadota</taxon>
        <taxon>Betaproteobacteria</taxon>
        <taxon>Burkholderiales</taxon>
        <taxon>Burkholderiaceae</taxon>
        <taxon>Paraburkholderia</taxon>
    </lineage>
</organism>
<dbReference type="PANTHER" id="PTHR30600:SF10">
    <property type="entry name" value="BLL6722 PROTEIN"/>
    <property type="match status" value="1"/>
</dbReference>
<dbReference type="InterPro" id="IPR036909">
    <property type="entry name" value="Cyt_c-like_dom_sf"/>
</dbReference>
<name>A0ABZ0WUW7_9BURK</name>
<dbReference type="SUPFAM" id="SSF46626">
    <property type="entry name" value="Cytochrome c"/>
    <property type="match status" value="2"/>
</dbReference>
<dbReference type="Proteomes" id="UP001325479">
    <property type="component" value="Chromosome"/>
</dbReference>
<dbReference type="PANTHER" id="PTHR30600">
    <property type="entry name" value="CYTOCHROME C PEROXIDASE-RELATED"/>
    <property type="match status" value="1"/>
</dbReference>
<feature type="region of interest" description="Disordered" evidence="8">
    <location>
        <begin position="1"/>
        <end position="22"/>
    </location>
</feature>